<dbReference type="EMBL" id="PYNF01000003">
    <property type="protein sequence ID" value="PSV00500.1"/>
    <property type="molecule type" value="Genomic_DNA"/>
</dbReference>
<dbReference type="Proteomes" id="UP000241426">
    <property type="component" value="Unassembled WGS sequence"/>
</dbReference>
<reference evidence="1 2" key="1">
    <citation type="submission" date="2018-01" db="EMBL/GenBank/DDBJ databases">
        <title>Whole genome sequencing of Histamine producing bacteria.</title>
        <authorList>
            <person name="Butler K."/>
        </authorList>
    </citation>
    <scope>NUCLEOTIDE SEQUENCE [LARGE SCALE GENOMIC DNA]</scope>
    <source>
        <strain evidence="1 2">FS-7.2</strain>
    </source>
</reference>
<accession>A0A2T3KLH6</accession>
<proteinExistence type="predicted"/>
<sequence length="182" mass="20583">MQHTQDLKIINIIFHGACSALTLNNVKIGECDSGCSIDETYAFDELCRSVSEALGVDAVNVDYTPIDSDWNWGEVLRFYSQQPEAISCSDSPLPEAISISTNNERYNLQGYFYSGDTYAGEYLASEIQLVERAIIDDVEKRKLPLNTENLKPIPFFGGYNKAKYLISHQYENESELRILEEC</sequence>
<protein>
    <submittedName>
        <fullName evidence="1">Uncharacterized protein</fullName>
    </submittedName>
</protein>
<comment type="caution">
    <text evidence="1">The sequence shown here is derived from an EMBL/GenBank/DDBJ whole genome shotgun (WGS) entry which is preliminary data.</text>
</comment>
<dbReference type="AlphaFoldDB" id="A0A2T3KLH6"/>
<evidence type="ECO:0000313" key="2">
    <source>
        <dbReference type="Proteomes" id="UP000241426"/>
    </source>
</evidence>
<organism evidence="1 2">
    <name type="scientific">Photobacterium kishitanii</name>
    <dbReference type="NCBI Taxonomy" id="318456"/>
    <lineage>
        <taxon>Bacteria</taxon>
        <taxon>Pseudomonadati</taxon>
        <taxon>Pseudomonadota</taxon>
        <taxon>Gammaproteobacteria</taxon>
        <taxon>Vibrionales</taxon>
        <taxon>Vibrionaceae</taxon>
        <taxon>Photobacterium</taxon>
    </lineage>
</organism>
<gene>
    <name evidence="1" type="ORF">C9J27_05030</name>
</gene>
<evidence type="ECO:0000313" key="1">
    <source>
        <dbReference type="EMBL" id="PSV00500.1"/>
    </source>
</evidence>
<name>A0A2T3KLH6_9GAMM</name>
<dbReference type="RefSeq" id="WP_107289130.1">
    <property type="nucleotide sequence ID" value="NZ_PYNF01000003.1"/>
</dbReference>